<dbReference type="EMBL" id="JAQQWK010000005">
    <property type="protein sequence ID" value="KAK8042120.1"/>
    <property type="molecule type" value="Genomic_DNA"/>
</dbReference>
<feature type="region of interest" description="Disordered" evidence="2">
    <location>
        <begin position="986"/>
        <end position="1025"/>
    </location>
</feature>
<feature type="coiled-coil region" evidence="1">
    <location>
        <begin position="524"/>
        <end position="551"/>
    </location>
</feature>
<feature type="coiled-coil region" evidence="1">
    <location>
        <begin position="387"/>
        <end position="428"/>
    </location>
</feature>
<protein>
    <recommendedName>
        <fullName evidence="3">DUF7605 domain-containing protein</fullName>
    </recommendedName>
</protein>
<evidence type="ECO:0000313" key="5">
    <source>
        <dbReference type="Proteomes" id="UP001444661"/>
    </source>
</evidence>
<name>A0ABR1T694_9PEZI</name>
<comment type="caution">
    <text evidence="4">The sequence shown here is derived from an EMBL/GenBank/DDBJ whole genome shotgun (WGS) entry which is preliminary data.</text>
</comment>
<reference evidence="4 5" key="1">
    <citation type="submission" date="2023-01" db="EMBL/GenBank/DDBJ databases">
        <title>Analysis of 21 Apiospora genomes using comparative genomics revels a genus with tremendous synthesis potential of carbohydrate active enzymes and secondary metabolites.</title>
        <authorList>
            <person name="Sorensen T."/>
        </authorList>
    </citation>
    <scope>NUCLEOTIDE SEQUENCE [LARGE SCALE GENOMIC DNA]</scope>
    <source>
        <strain evidence="4 5">CBS 33761</strain>
    </source>
</reference>
<accession>A0ABR1T694</accession>
<feature type="region of interest" description="Disordered" evidence="2">
    <location>
        <begin position="436"/>
        <end position="497"/>
    </location>
</feature>
<feature type="compositionally biased region" description="Basic and acidic residues" evidence="2">
    <location>
        <begin position="1016"/>
        <end position="1025"/>
    </location>
</feature>
<dbReference type="Pfam" id="PF24564">
    <property type="entry name" value="DUF7605"/>
    <property type="match status" value="1"/>
</dbReference>
<dbReference type="InterPro" id="IPR056024">
    <property type="entry name" value="DUF7605"/>
</dbReference>
<keyword evidence="1" id="KW-0175">Coiled coil</keyword>
<evidence type="ECO:0000313" key="4">
    <source>
        <dbReference type="EMBL" id="KAK8042120.1"/>
    </source>
</evidence>
<evidence type="ECO:0000259" key="3">
    <source>
        <dbReference type="Pfam" id="PF24564"/>
    </source>
</evidence>
<dbReference type="PANTHER" id="PTHR36681:SF3">
    <property type="entry name" value="NUCLEAR GTPASE, GERMINAL CENTER-ASSOCIATED, TANDEM DUPLICATE 3"/>
    <property type="match status" value="1"/>
</dbReference>
<gene>
    <name evidence="4" type="ORF">PG993_006643</name>
</gene>
<dbReference type="Proteomes" id="UP001444661">
    <property type="component" value="Unassembled WGS sequence"/>
</dbReference>
<feature type="domain" description="DUF7605" evidence="3">
    <location>
        <begin position="751"/>
        <end position="907"/>
    </location>
</feature>
<evidence type="ECO:0000256" key="2">
    <source>
        <dbReference type="SAM" id="MobiDB-lite"/>
    </source>
</evidence>
<dbReference type="PANTHER" id="PTHR36681">
    <property type="entry name" value="NUCLEAR GTPASE, GERMINAL CENTER-ASSOCIATED, TANDEM DUPLICATE 3"/>
    <property type="match status" value="1"/>
</dbReference>
<proteinExistence type="predicted"/>
<sequence>MADSTTPTTGIAQDGAIPEHGSRSEAASGHTSTELLSDTHPKRGRKRSTEDNTEVIVKDEPESSQSYTMRLPSETVVPIKDNACDYARKAFAEHTTESLVPLSGLAKESLKKLMDPLKKFPNASDSKRALQTIKDILKRGTRPDETYRAEVEFATAEEWRKEMEDLIEDLKHSASGDGDSSQDGSENTEAQISWAKIQSVYPCLDKDTLIRSGTSNLLCNETIQSILGATKVFKADSARELFGQIQQYMDSSVDLTEKETTENEQPAALWPLTKVVRVFTKADVLSTGLTLVDLPGCGDSNAARGSVAAKYMEQCTSIFIVAPILRAVDDKVAQHLLGESFKLQMKLDGHYANMTFVCSRTDGLHMDEQMASRLGLGKAFANWEENVKNKDATIASEKAERQKLEDDISAKKAQKKRLEKSIAQYQKLMVQAVEGKPVVAPAPNSKKRKSTSEHNQPTKKQRGASEARPEPVDSGSDSDDDDDESAEDGVEIHGNGTQKTLTFEDICSTLSELGKEKNIVSKDVKDKNKRLDELRDHEVSLEKDVEEQKANLKSECIKRRNEKSRSAIKQDFIRGRKELDQKTAARGRGFGHAKKKVVQDHETIGERLSVYCVSALQYQKKCGRATTVDEDAGFVTAEDTEIPQLLDHTKKSAEAGSIENYKRFWATPKDNEDILSEEDVRAEEENLTQDIENLTTSLNKIVTDSTGECKNIMKRNLFNQFKPAVAQAAKQLRPITQKWVTEKAADGRYIYPSGTYKAILRREGKYRRNGRDINFNEELATPLKEIMADAWELTFQQQIPEVLDKFSDDIRWSIMTFHDTLNGRFEGTAVATRVNLLEDQLRNFHIQGIQDQLEVYRSEIGNKQREATRMFTSMVLEEMRTAYDKCKKQKGRGAIDKMRKVVETQVVRQGKKMLNAVAAKVEEDLTEITNNHTEGMLNMVKRTLSSMDSDYRARITQRDDPVVSSEDRYKILRIISEIDDDFRQEFISESESDTPEGTAAMDIDDSPNADPYSAPAHDEMLVATE</sequence>
<feature type="region of interest" description="Disordered" evidence="2">
    <location>
        <begin position="1"/>
        <end position="71"/>
    </location>
</feature>
<organism evidence="4 5">
    <name type="scientific">Apiospora rasikravindrae</name>
    <dbReference type="NCBI Taxonomy" id="990691"/>
    <lineage>
        <taxon>Eukaryota</taxon>
        <taxon>Fungi</taxon>
        <taxon>Dikarya</taxon>
        <taxon>Ascomycota</taxon>
        <taxon>Pezizomycotina</taxon>
        <taxon>Sordariomycetes</taxon>
        <taxon>Xylariomycetidae</taxon>
        <taxon>Amphisphaeriales</taxon>
        <taxon>Apiosporaceae</taxon>
        <taxon>Apiospora</taxon>
    </lineage>
</organism>
<feature type="compositionally biased region" description="Polar residues" evidence="2">
    <location>
        <begin position="1"/>
        <end position="11"/>
    </location>
</feature>
<evidence type="ECO:0000256" key="1">
    <source>
        <dbReference type="SAM" id="Coils"/>
    </source>
</evidence>
<keyword evidence="5" id="KW-1185">Reference proteome</keyword>
<feature type="compositionally biased region" description="Acidic residues" evidence="2">
    <location>
        <begin position="476"/>
        <end position="489"/>
    </location>
</feature>